<proteinExistence type="inferred from homology"/>
<dbReference type="Gene3D" id="3.40.50.1820">
    <property type="entry name" value="alpha/beta hydrolase"/>
    <property type="match status" value="1"/>
</dbReference>
<evidence type="ECO:0000313" key="5">
    <source>
        <dbReference type="EMBL" id="CAI6333002.1"/>
    </source>
</evidence>
<comment type="caution">
    <text evidence="5">The sequence shown here is derived from an EMBL/GenBank/DDBJ whole genome shotgun (WGS) entry which is preliminary data.</text>
</comment>
<dbReference type="EC" id="3.1.1.-" evidence="3"/>
<gene>
    <name evidence="5" type="ORF">PDIGIT_LOCUS6036</name>
</gene>
<evidence type="ECO:0000259" key="4">
    <source>
        <dbReference type="Pfam" id="PF00135"/>
    </source>
</evidence>
<dbReference type="Proteomes" id="UP001152607">
    <property type="component" value="Unassembled WGS sequence"/>
</dbReference>
<organism evidence="5 6">
    <name type="scientific">Periconia digitata</name>
    <dbReference type="NCBI Taxonomy" id="1303443"/>
    <lineage>
        <taxon>Eukaryota</taxon>
        <taxon>Fungi</taxon>
        <taxon>Dikarya</taxon>
        <taxon>Ascomycota</taxon>
        <taxon>Pezizomycotina</taxon>
        <taxon>Dothideomycetes</taxon>
        <taxon>Pleosporomycetidae</taxon>
        <taxon>Pleosporales</taxon>
        <taxon>Massarineae</taxon>
        <taxon>Periconiaceae</taxon>
        <taxon>Periconia</taxon>
    </lineage>
</organism>
<dbReference type="GO" id="GO:0016787">
    <property type="term" value="F:hydrolase activity"/>
    <property type="evidence" value="ECO:0007669"/>
    <property type="project" value="UniProtKB-KW"/>
</dbReference>
<dbReference type="InterPro" id="IPR029058">
    <property type="entry name" value="AB_hydrolase_fold"/>
</dbReference>
<dbReference type="SUPFAM" id="SSF53474">
    <property type="entry name" value="alpha/beta-Hydrolases"/>
    <property type="match status" value="1"/>
</dbReference>
<protein>
    <recommendedName>
        <fullName evidence="3">Carboxylic ester hydrolase</fullName>
        <ecNumber evidence="3">3.1.1.-</ecNumber>
    </recommendedName>
</protein>
<dbReference type="EMBL" id="CAOQHR010000004">
    <property type="protein sequence ID" value="CAI6333002.1"/>
    <property type="molecule type" value="Genomic_DNA"/>
</dbReference>
<sequence length="543" mass="59723">MARSTTGLVLTTLFLKPFAQSTNPTTSPIVTVDNIEYHGLHNATFRTNTYFNVPFAAPPVGPLRWKAPEPYVAPSDQPSKTISIDATKRGPSCVQGAPVPFQTEDPASTVIKGSEDCLTLHVFTPDTATPDSKLPVVFHIHGGGYVVGAAAEDNQEPYALLQHSGEGTFIYVSVQYRLGAYGFLGGPKYAAMGGAPNLGIMDQRLGLEWTRKNIAAFGGDPDKVTIMGGSAGGGSVTAQMMWAGGEDAPFRAALADYPWTQQFLREEQLDRQFEVLLDATGCSEGGWECLQDVPEEKMKNATQATYTTAYWNGDYGYGTFYYGPYVDGEFLRGLPSTEFRAGRFSHVPTMVNRAGYEGFVVTNFSASYTLEDEKADLRTQFPYADQALFDELYKLYPSDSFNSTPWHRQTWFGDFVINCPTHNIAASLADLNIPVYKHVFNAGTQIHGAVSELTNTVDYASRPNANVTLADVVKDYYASFLLHMDPNAESWSDVEKPVWPEYRESGGVVMSFNFTEIGGVEDRYFDATERCAFWKENGAVMGN</sequence>
<evidence type="ECO:0000256" key="2">
    <source>
        <dbReference type="ARBA" id="ARBA00022801"/>
    </source>
</evidence>
<dbReference type="AlphaFoldDB" id="A0A9W4UE06"/>
<dbReference type="PROSITE" id="PS00122">
    <property type="entry name" value="CARBOXYLESTERASE_B_1"/>
    <property type="match status" value="1"/>
</dbReference>
<evidence type="ECO:0000256" key="1">
    <source>
        <dbReference type="ARBA" id="ARBA00005964"/>
    </source>
</evidence>
<dbReference type="PANTHER" id="PTHR11559">
    <property type="entry name" value="CARBOXYLESTERASE"/>
    <property type="match status" value="1"/>
</dbReference>
<comment type="similarity">
    <text evidence="1 3">Belongs to the type-B carboxylesterase/lipase family.</text>
</comment>
<keyword evidence="6" id="KW-1185">Reference proteome</keyword>
<accession>A0A9W4UE06</accession>
<dbReference type="InterPro" id="IPR050309">
    <property type="entry name" value="Type-B_Carboxylest/Lipase"/>
</dbReference>
<dbReference type="Pfam" id="PF00135">
    <property type="entry name" value="COesterase"/>
    <property type="match status" value="1"/>
</dbReference>
<evidence type="ECO:0000256" key="3">
    <source>
        <dbReference type="RuleBase" id="RU361235"/>
    </source>
</evidence>
<keyword evidence="2 3" id="KW-0378">Hydrolase</keyword>
<keyword evidence="3" id="KW-0732">Signal</keyword>
<feature type="domain" description="Carboxylesterase type B" evidence="4">
    <location>
        <begin position="42"/>
        <end position="534"/>
    </location>
</feature>
<feature type="chain" id="PRO_5041021138" description="Carboxylic ester hydrolase" evidence="3">
    <location>
        <begin position="22"/>
        <end position="543"/>
    </location>
</feature>
<evidence type="ECO:0000313" key="6">
    <source>
        <dbReference type="Proteomes" id="UP001152607"/>
    </source>
</evidence>
<dbReference type="InterPro" id="IPR019826">
    <property type="entry name" value="Carboxylesterase_B_AS"/>
</dbReference>
<feature type="signal peptide" evidence="3">
    <location>
        <begin position="1"/>
        <end position="21"/>
    </location>
</feature>
<name>A0A9W4UE06_9PLEO</name>
<reference evidence="5" key="1">
    <citation type="submission" date="2023-01" db="EMBL/GenBank/DDBJ databases">
        <authorList>
            <person name="Van Ghelder C."/>
            <person name="Rancurel C."/>
        </authorList>
    </citation>
    <scope>NUCLEOTIDE SEQUENCE</scope>
    <source>
        <strain evidence="5">CNCM I-4278</strain>
    </source>
</reference>
<dbReference type="OrthoDB" id="408631at2759"/>
<dbReference type="InterPro" id="IPR002018">
    <property type="entry name" value="CarbesteraseB"/>
</dbReference>